<dbReference type="KEGG" id="mbac:BN1209_0722"/>
<accession>A0A0B7ITZ9</accession>
<keyword evidence="2" id="KW-1185">Reference proteome</keyword>
<reference evidence="2" key="1">
    <citation type="submission" date="2014-12" db="EMBL/GenBank/DDBJ databases">
        <authorList>
            <person name="Salcher M.M."/>
        </authorList>
    </citation>
    <scope>NUCLEOTIDE SEQUENCE [LARGE SCALE GENOMIC DNA]</scope>
    <source>
        <strain evidence="2">MMS-10A-171</strain>
    </source>
</reference>
<gene>
    <name evidence="1" type="ORF">BN1209_0722</name>
</gene>
<name>A0A0B7ITZ9_9PROT</name>
<protein>
    <submittedName>
        <fullName evidence="1">Uncharacterized protein</fullName>
    </submittedName>
</protein>
<dbReference type="HOGENOM" id="CLU_193882_0_0_4"/>
<dbReference type="AlphaFoldDB" id="A0A0B7ITZ9"/>
<sequence length="82" mass="8832">MPHTINQEEINMLRSELEMLMRERQALLKVTGVAAGLVAELDSHSLPNGTEEAAELLAASINALPEETLKDALSAAHAEIVN</sequence>
<dbReference type="OrthoDB" id="9181944at2"/>
<dbReference type="STRING" id="1581680.BN1209_0722"/>
<dbReference type="Proteomes" id="UP000056322">
    <property type="component" value="Chromosome 1"/>
</dbReference>
<proteinExistence type="predicted"/>
<evidence type="ECO:0000313" key="2">
    <source>
        <dbReference type="Proteomes" id="UP000056322"/>
    </source>
</evidence>
<evidence type="ECO:0000313" key="1">
    <source>
        <dbReference type="EMBL" id="CEN55765.1"/>
    </source>
</evidence>
<organism evidence="1 2">
    <name type="scientific">Candidatus Methylopumilus turicensis</name>
    <dbReference type="NCBI Taxonomy" id="1581680"/>
    <lineage>
        <taxon>Bacteria</taxon>
        <taxon>Pseudomonadati</taxon>
        <taxon>Pseudomonadota</taxon>
        <taxon>Betaproteobacteria</taxon>
        <taxon>Nitrosomonadales</taxon>
        <taxon>Methylophilaceae</taxon>
        <taxon>Candidatus Methylopumilus</taxon>
    </lineage>
</organism>
<dbReference type="EMBL" id="LN794158">
    <property type="protein sequence ID" value="CEN55765.1"/>
    <property type="molecule type" value="Genomic_DNA"/>
</dbReference>
<dbReference type="RefSeq" id="WP_045750991.1">
    <property type="nucleotide sequence ID" value="NZ_LN794158.1"/>
</dbReference>